<name>A0ABV1BSH6_9FIRM</name>
<protein>
    <submittedName>
        <fullName evidence="2">Rrf2 family transcriptional regulator</fullName>
    </submittedName>
</protein>
<evidence type="ECO:0000313" key="3">
    <source>
        <dbReference type="Proteomes" id="UP001442364"/>
    </source>
</evidence>
<dbReference type="PROSITE" id="PS51197">
    <property type="entry name" value="HTH_RRF2_2"/>
    <property type="match status" value="1"/>
</dbReference>
<dbReference type="PANTHER" id="PTHR33221:SF5">
    <property type="entry name" value="HTH-TYPE TRANSCRIPTIONAL REGULATOR ISCR"/>
    <property type="match status" value="1"/>
</dbReference>
<dbReference type="NCBIfam" id="TIGR00738">
    <property type="entry name" value="rrf2_super"/>
    <property type="match status" value="1"/>
</dbReference>
<dbReference type="PANTHER" id="PTHR33221">
    <property type="entry name" value="WINGED HELIX-TURN-HELIX TRANSCRIPTIONAL REGULATOR, RRF2 FAMILY"/>
    <property type="match status" value="1"/>
</dbReference>
<dbReference type="InterPro" id="IPR036390">
    <property type="entry name" value="WH_DNA-bd_sf"/>
</dbReference>
<dbReference type="Pfam" id="PF02082">
    <property type="entry name" value="Rrf2"/>
    <property type="match status" value="1"/>
</dbReference>
<reference evidence="2 3" key="1">
    <citation type="submission" date="2024-03" db="EMBL/GenBank/DDBJ databases">
        <title>Human intestinal bacterial collection.</title>
        <authorList>
            <person name="Pauvert C."/>
            <person name="Hitch T.C.A."/>
            <person name="Clavel T."/>
        </authorList>
    </citation>
    <scope>NUCLEOTIDE SEQUENCE [LARGE SCALE GENOMIC DNA]</scope>
    <source>
        <strain evidence="2 3">CLA-AA-H255</strain>
    </source>
</reference>
<keyword evidence="3" id="KW-1185">Reference proteome</keyword>
<evidence type="ECO:0000313" key="2">
    <source>
        <dbReference type="EMBL" id="MEQ2378719.1"/>
    </source>
</evidence>
<proteinExistence type="predicted"/>
<organism evidence="2 3">
    <name type="scientific">[Lactobacillus] rogosae</name>
    <dbReference type="NCBI Taxonomy" id="706562"/>
    <lineage>
        <taxon>Bacteria</taxon>
        <taxon>Bacillati</taxon>
        <taxon>Bacillota</taxon>
        <taxon>Clostridia</taxon>
        <taxon>Lachnospirales</taxon>
        <taxon>Lachnospiraceae</taxon>
        <taxon>Lachnospira</taxon>
    </lineage>
</organism>
<gene>
    <name evidence="2" type="ORF">WMO14_02295</name>
</gene>
<dbReference type="Proteomes" id="UP001442364">
    <property type="component" value="Unassembled WGS sequence"/>
</dbReference>
<dbReference type="RefSeq" id="WP_090140579.1">
    <property type="nucleotide sequence ID" value="NZ_DAWDIQ010000021.1"/>
</dbReference>
<dbReference type="InterPro" id="IPR036388">
    <property type="entry name" value="WH-like_DNA-bd_sf"/>
</dbReference>
<evidence type="ECO:0000256" key="1">
    <source>
        <dbReference type="ARBA" id="ARBA00023125"/>
    </source>
</evidence>
<dbReference type="Gene3D" id="1.10.10.10">
    <property type="entry name" value="Winged helix-like DNA-binding domain superfamily/Winged helix DNA-binding domain"/>
    <property type="match status" value="1"/>
</dbReference>
<dbReference type="EMBL" id="JBBMER010000001">
    <property type="protein sequence ID" value="MEQ2378719.1"/>
    <property type="molecule type" value="Genomic_DNA"/>
</dbReference>
<comment type="caution">
    <text evidence="2">The sequence shown here is derived from an EMBL/GenBank/DDBJ whole genome shotgun (WGS) entry which is preliminary data.</text>
</comment>
<keyword evidence="1" id="KW-0238">DNA-binding</keyword>
<accession>A0ABV1BSH6</accession>
<dbReference type="SUPFAM" id="SSF46785">
    <property type="entry name" value="Winged helix' DNA-binding domain"/>
    <property type="match status" value="1"/>
</dbReference>
<sequence>MIISSKGRYALRVMVYLAVHHSDDYIPLKEISDKEELSKKYLETITRMLSKANLIEAASGHGGGYRLTRKPEDYSVGEILKLTEGTLAPVTCLNEETLMCEHSSSCYTLPIWQGLADVINNYLDNMTLADVAATAIDKAGNKTAYNA</sequence>
<dbReference type="InterPro" id="IPR000944">
    <property type="entry name" value="Tscrpt_reg_Rrf2"/>
</dbReference>